<protein>
    <recommendedName>
        <fullName evidence="2">ribonuclease H</fullName>
        <ecNumber evidence="2">3.1.26.4</ecNumber>
    </recommendedName>
</protein>
<name>A0ABD0R134_CIRMR</name>
<dbReference type="CDD" id="cd00303">
    <property type="entry name" value="retropepsin_like"/>
    <property type="match status" value="1"/>
</dbReference>
<dbReference type="GO" id="GO:0003723">
    <property type="term" value="F:RNA binding"/>
    <property type="evidence" value="ECO:0007669"/>
    <property type="project" value="UniProtKB-KW"/>
</dbReference>
<evidence type="ECO:0000256" key="4">
    <source>
        <dbReference type="ARBA" id="ARBA00022695"/>
    </source>
</evidence>
<evidence type="ECO:0000256" key="6">
    <source>
        <dbReference type="ARBA" id="ARBA00022759"/>
    </source>
</evidence>
<dbReference type="PROSITE" id="PS00141">
    <property type="entry name" value="ASP_PROTEASE"/>
    <property type="match status" value="1"/>
</dbReference>
<dbReference type="InterPro" id="IPR036397">
    <property type="entry name" value="RNaseH_sf"/>
</dbReference>
<evidence type="ECO:0000259" key="15">
    <source>
        <dbReference type="PROSITE" id="PS50994"/>
    </source>
</evidence>
<comment type="similarity">
    <text evidence="1">Belongs to the beta type-B retroviral polymerase family. HERV class-II K(HML-2) pol subfamily.</text>
</comment>
<dbReference type="SUPFAM" id="SSF53098">
    <property type="entry name" value="Ribonuclease H-like"/>
    <property type="match status" value="1"/>
</dbReference>
<dbReference type="PANTHER" id="PTHR37984">
    <property type="entry name" value="PROTEIN CBG26694"/>
    <property type="match status" value="1"/>
</dbReference>
<keyword evidence="12" id="KW-0511">Multifunctional enzyme</keyword>
<dbReference type="InterPro" id="IPR001584">
    <property type="entry name" value="Integrase_cat-core"/>
</dbReference>
<dbReference type="FunFam" id="3.30.70.270:FF:000020">
    <property type="entry name" value="Transposon Tf2-6 polyprotein-like Protein"/>
    <property type="match status" value="1"/>
</dbReference>
<sequence length="1232" mass="135776">RAFASGMHHPRCCGIYAALGKRTGAGVEGGTPGPSVTPEPPCELSLEKTSPVEVDGQSVRALVDTGSTVTIIHPRLLMRRVLQTSRFPLVTVMGEQATMMGCCEVELKVGGYSTVMWVCAAEIPECCLLGIDFLHQAVVVLDLGAATLTFIGKCSVPIYFNSVWPGLQSHYVGLPRPAPHVQSTAESTSSIRSPTLQLRETPSSGSAADLSTICPVSVGGAHSQDIMSMASVQTAQAVCERGSQDLEGPQKQKLWTMLERHHAVFATSAHDVGQTQLVQHCINTGNAHPIRQHPQRLPSTRQAAADRCLEEMKAAGIIEPSESLWASPVVLVPKKDGSWRFCVDFRQLNEVTIKDSYPLPRVDESLDKIAGSKWFSLLDLWSGYWQVALSADARPKTAFTTGMGLCQFRTMPFGLCNAPTTFERLMEQVLQGIPRESCLVYLDDILVHGKDFESALSALDLVITRIAQAGLKLHPDKCQLMQKAVTFLGHYVSAEGVATDEQKTAAVRDWPVPCSLRQLMAFLGLASYYRKFVPGFATVAAPLHQLTKKSQWFQWGQEQQQAFDRLKEALCHAPVLAAPDPRLPFILDTDASNVGLGAILSQDGGKGEAERNYCVTRRELLAVVEAVSHFRHHLCGLPFVIRTDHASLRWLLSFREPEGQVARWIERLQEFQFTIQHRKGESHQNADRDTCSQCERLTGYTGQGPADKTLKFRWRHLVVQCCLIPSVRTPTSRLQLTDQDGLALNMGVLQRGFVEPATGVTKWQTVVPKSCHHLVLEAMHGQPGVGHFGVNKALKRVRQEDVESFCRRCDACTAKKGPTGQSHAPLQQRLVGCPMDRVAVDVGNRFEVVAMDYFTKWPEAYAVPNQEAGTVAEVLLEGMFARFGVPTEVHSDQGRNFESQLFSDFCRQLGIRKTRTTPLHPQSDGLVERYNRTLTTQLALCVSRDQKDWDLQLPLVLLATRSAVQETTGCTPALLMLGRELRTPSSLLMGRPPDTPDAPPGLEYAHQLQDRLQQVSARNEHMTITAQDVILMQESLYGSMDLRDRRDARLNRIVPGVHLSCEEEAWSDPSITEAHGRLLGQPILRTEELNTQCRTMGGEPQQAVKRALLEELNTQCQGGLGAPEDRMTSSDRPLREGRPSGGSPCDYSTTPLGAVLPNFVPQQIRRTRTGSRLQPREVLRVPKRFVDFTLPRGRGNQRGGQCGAEAGCSSSGARVEGKREKKGSGKRAHGGT</sequence>
<dbReference type="Proteomes" id="UP001529510">
    <property type="component" value="Unassembled WGS sequence"/>
</dbReference>
<keyword evidence="4" id="KW-0548">Nucleotidyltransferase</keyword>
<feature type="domain" description="Integrase catalytic" evidence="15">
    <location>
        <begin position="821"/>
        <end position="980"/>
    </location>
</feature>
<feature type="domain" description="Reverse transcriptase" evidence="14">
    <location>
        <begin position="313"/>
        <end position="492"/>
    </location>
</feature>
<keyword evidence="17" id="KW-1185">Reference proteome</keyword>
<evidence type="ECO:0000256" key="7">
    <source>
        <dbReference type="ARBA" id="ARBA00022801"/>
    </source>
</evidence>
<accession>A0ABD0R134</accession>
<dbReference type="InterPro" id="IPR043128">
    <property type="entry name" value="Rev_trsase/Diguanyl_cyclase"/>
</dbReference>
<dbReference type="InterPro" id="IPR041577">
    <property type="entry name" value="RT_RNaseH_2"/>
</dbReference>
<dbReference type="Pfam" id="PF13975">
    <property type="entry name" value="gag-asp_proteas"/>
    <property type="match status" value="1"/>
</dbReference>
<dbReference type="GO" id="GO:0003964">
    <property type="term" value="F:RNA-directed DNA polymerase activity"/>
    <property type="evidence" value="ECO:0007669"/>
    <property type="project" value="UniProtKB-KW"/>
</dbReference>
<dbReference type="GO" id="GO:0015074">
    <property type="term" value="P:DNA integration"/>
    <property type="evidence" value="ECO:0007669"/>
    <property type="project" value="UniProtKB-KW"/>
</dbReference>
<evidence type="ECO:0000256" key="2">
    <source>
        <dbReference type="ARBA" id="ARBA00012180"/>
    </source>
</evidence>
<keyword evidence="3" id="KW-0808">Transferase</keyword>
<dbReference type="PROSITE" id="PS50878">
    <property type="entry name" value="RT_POL"/>
    <property type="match status" value="1"/>
</dbReference>
<dbReference type="InterPro" id="IPR021109">
    <property type="entry name" value="Peptidase_aspartic_dom_sf"/>
</dbReference>
<dbReference type="Gene3D" id="3.30.70.270">
    <property type="match status" value="2"/>
</dbReference>
<evidence type="ECO:0000259" key="14">
    <source>
        <dbReference type="PROSITE" id="PS50878"/>
    </source>
</evidence>
<evidence type="ECO:0000256" key="3">
    <source>
        <dbReference type="ARBA" id="ARBA00022679"/>
    </source>
</evidence>
<dbReference type="SUPFAM" id="SSF50630">
    <property type="entry name" value="Acid proteases"/>
    <property type="match status" value="1"/>
</dbReference>
<feature type="region of interest" description="Disordered" evidence="13">
    <location>
        <begin position="1191"/>
        <end position="1232"/>
    </location>
</feature>
<dbReference type="Pfam" id="PF17919">
    <property type="entry name" value="RT_RNaseH_2"/>
    <property type="match status" value="1"/>
</dbReference>
<proteinExistence type="inferred from homology"/>
<dbReference type="FunFam" id="3.30.420.10:FF:000032">
    <property type="entry name" value="Retrovirus-related Pol polyprotein from transposon 297-like Protein"/>
    <property type="match status" value="1"/>
</dbReference>
<evidence type="ECO:0000256" key="10">
    <source>
        <dbReference type="ARBA" id="ARBA00022908"/>
    </source>
</evidence>
<dbReference type="EC" id="3.1.26.4" evidence="2"/>
<keyword evidence="11" id="KW-0695">RNA-directed DNA polymerase</keyword>
<dbReference type="Pfam" id="PF00665">
    <property type="entry name" value="rve"/>
    <property type="match status" value="1"/>
</dbReference>
<dbReference type="AlphaFoldDB" id="A0ABD0R134"/>
<evidence type="ECO:0000256" key="11">
    <source>
        <dbReference type="ARBA" id="ARBA00022918"/>
    </source>
</evidence>
<feature type="compositionally biased region" description="Basic and acidic residues" evidence="13">
    <location>
        <begin position="1123"/>
        <end position="1138"/>
    </location>
</feature>
<dbReference type="Gene3D" id="3.30.420.10">
    <property type="entry name" value="Ribonuclease H-like superfamily/Ribonuclease H"/>
    <property type="match status" value="1"/>
</dbReference>
<dbReference type="CDD" id="cd01647">
    <property type="entry name" value="RT_LTR"/>
    <property type="match status" value="1"/>
</dbReference>
<evidence type="ECO:0000313" key="17">
    <source>
        <dbReference type="Proteomes" id="UP001529510"/>
    </source>
</evidence>
<evidence type="ECO:0000256" key="8">
    <source>
        <dbReference type="ARBA" id="ARBA00022842"/>
    </source>
</evidence>
<feature type="region of interest" description="Disordered" evidence="13">
    <location>
        <begin position="182"/>
        <end position="207"/>
    </location>
</feature>
<dbReference type="InterPro" id="IPR043502">
    <property type="entry name" value="DNA/RNA_pol_sf"/>
</dbReference>
<dbReference type="GO" id="GO:0004523">
    <property type="term" value="F:RNA-DNA hybrid ribonuclease activity"/>
    <property type="evidence" value="ECO:0007669"/>
    <property type="project" value="UniProtKB-EC"/>
</dbReference>
<dbReference type="PROSITE" id="PS50994">
    <property type="entry name" value="INTEGRASE"/>
    <property type="match status" value="1"/>
</dbReference>
<dbReference type="InterPro" id="IPR050951">
    <property type="entry name" value="Retrovirus_Pol_polyprotein"/>
</dbReference>
<evidence type="ECO:0000256" key="9">
    <source>
        <dbReference type="ARBA" id="ARBA00022884"/>
    </source>
</evidence>
<keyword evidence="5" id="KW-0540">Nuclease</keyword>
<dbReference type="EMBL" id="JAMKFB020000005">
    <property type="protein sequence ID" value="KAL0192218.1"/>
    <property type="molecule type" value="Genomic_DNA"/>
</dbReference>
<evidence type="ECO:0000256" key="5">
    <source>
        <dbReference type="ARBA" id="ARBA00022722"/>
    </source>
</evidence>
<reference evidence="16 17" key="1">
    <citation type="submission" date="2024-05" db="EMBL/GenBank/DDBJ databases">
        <title>Genome sequencing and assembly of Indian major carp, Cirrhinus mrigala (Hamilton, 1822).</title>
        <authorList>
            <person name="Mohindra V."/>
            <person name="Chowdhury L.M."/>
            <person name="Lal K."/>
            <person name="Jena J.K."/>
        </authorList>
    </citation>
    <scope>NUCLEOTIDE SEQUENCE [LARGE SCALE GENOMIC DNA]</scope>
    <source>
        <strain evidence="16">CM1030</strain>
        <tissue evidence="16">Blood</tissue>
    </source>
</reference>
<keyword evidence="10" id="KW-0229">DNA integration</keyword>
<dbReference type="CDD" id="cd09274">
    <property type="entry name" value="RNase_HI_RT_Ty3"/>
    <property type="match status" value="1"/>
</dbReference>
<keyword evidence="6" id="KW-0255">Endonuclease</keyword>
<dbReference type="Pfam" id="PF00078">
    <property type="entry name" value="RVT_1"/>
    <property type="match status" value="1"/>
</dbReference>
<dbReference type="PANTHER" id="PTHR37984:SF5">
    <property type="entry name" value="PROTEIN NYNRIN-LIKE"/>
    <property type="match status" value="1"/>
</dbReference>
<dbReference type="Gene3D" id="1.10.340.70">
    <property type="match status" value="1"/>
</dbReference>
<keyword evidence="7" id="KW-0378">Hydrolase</keyword>
<comment type="caution">
    <text evidence="16">The sequence shown here is derived from an EMBL/GenBank/DDBJ whole genome shotgun (WGS) entry which is preliminary data.</text>
</comment>
<gene>
    <name evidence="16" type="ORF">M9458_010514</name>
</gene>
<dbReference type="Gene3D" id="3.10.10.10">
    <property type="entry name" value="HIV Type 1 Reverse Transcriptase, subunit A, domain 1"/>
    <property type="match status" value="1"/>
</dbReference>
<keyword evidence="9" id="KW-0694">RNA-binding</keyword>
<dbReference type="InterPro" id="IPR012337">
    <property type="entry name" value="RNaseH-like_sf"/>
</dbReference>
<evidence type="ECO:0000256" key="13">
    <source>
        <dbReference type="SAM" id="MobiDB-lite"/>
    </source>
</evidence>
<feature type="compositionally biased region" description="Polar residues" evidence="13">
    <location>
        <begin position="182"/>
        <end position="206"/>
    </location>
</feature>
<dbReference type="SUPFAM" id="SSF56672">
    <property type="entry name" value="DNA/RNA polymerases"/>
    <property type="match status" value="1"/>
</dbReference>
<organism evidence="16 17">
    <name type="scientific">Cirrhinus mrigala</name>
    <name type="common">Mrigala</name>
    <dbReference type="NCBI Taxonomy" id="683832"/>
    <lineage>
        <taxon>Eukaryota</taxon>
        <taxon>Metazoa</taxon>
        <taxon>Chordata</taxon>
        <taxon>Craniata</taxon>
        <taxon>Vertebrata</taxon>
        <taxon>Euteleostomi</taxon>
        <taxon>Actinopterygii</taxon>
        <taxon>Neopterygii</taxon>
        <taxon>Teleostei</taxon>
        <taxon>Ostariophysi</taxon>
        <taxon>Cypriniformes</taxon>
        <taxon>Cyprinidae</taxon>
        <taxon>Labeoninae</taxon>
        <taxon>Labeonini</taxon>
        <taxon>Cirrhinus</taxon>
    </lineage>
</organism>
<evidence type="ECO:0000256" key="12">
    <source>
        <dbReference type="ARBA" id="ARBA00023268"/>
    </source>
</evidence>
<dbReference type="Gene3D" id="2.40.70.10">
    <property type="entry name" value="Acid Proteases"/>
    <property type="match status" value="1"/>
</dbReference>
<dbReference type="InterPro" id="IPR000477">
    <property type="entry name" value="RT_dom"/>
</dbReference>
<evidence type="ECO:0000313" key="16">
    <source>
        <dbReference type="EMBL" id="KAL0192218.1"/>
    </source>
</evidence>
<dbReference type="InterPro" id="IPR001969">
    <property type="entry name" value="Aspartic_peptidase_AS"/>
</dbReference>
<feature type="non-terminal residue" evidence="16">
    <location>
        <position position="1"/>
    </location>
</feature>
<evidence type="ECO:0000256" key="1">
    <source>
        <dbReference type="ARBA" id="ARBA00010879"/>
    </source>
</evidence>
<keyword evidence="8" id="KW-0460">Magnesium</keyword>
<feature type="region of interest" description="Disordered" evidence="13">
    <location>
        <begin position="1117"/>
        <end position="1144"/>
    </location>
</feature>